<organism evidence="2">
    <name type="scientific">marine metagenome</name>
    <dbReference type="NCBI Taxonomy" id="408172"/>
    <lineage>
        <taxon>unclassified sequences</taxon>
        <taxon>metagenomes</taxon>
        <taxon>ecological metagenomes</taxon>
    </lineage>
</organism>
<evidence type="ECO:0000256" key="1">
    <source>
        <dbReference type="SAM" id="MobiDB-lite"/>
    </source>
</evidence>
<dbReference type="AlphaFoldDB" id="A0A381WI23"/>
<evidence type="ECO:0000313" key="2">
    <source>
        <dbReference type="EMBL" id="SVA52102.1"/>
    </source>
</evidence>
<feature type="non-terminal residue" evidence="2">
    <location>
        <position position="25"/>
    </location>
</feature>
<dbReference type="EMBL" id="UINC01011864">
    <property type="protein sequence ID" value="SVA52102.1"/>
    <property type="molecule type" value="Genomic_DNA"/>
</dbReference>
<gene>
    <name evidence="2" type="ORF">METZ01_LOCUS104956</name>
</gene>
<name>A0A381WI23_9ZZZZ</name>
<feature type="region of interest" description="Disordered" evidence="1">
    <location>
        <begin position="1"/>
        <end position="25"/>
    </location>
</feature>
<protein>
    <submittedName>
        <fullName evidence="2">Uncharacterized protein</fullName>
    </submittedName>
</protein>
<feature type="compositionally biased region" description="Polar residues" evidence="1">
    <location>
        <begin position="1"/>
        <end position="13"/>
    </location>
</feature>
<sequence length="25" mass="2851">MSKSHLTVNQQGIRLSVYPHTEPMP</sequence>
<reference evidence="2" key="1">
    <citation type="submission" date="2018-05" db="EMBL/GenBank/DDBJ databases">
        <authorList>
            <person name="Lanie J.A."/>
            <person name="Ng W.-L."/>
            <person name="Kazmierczak K.M."/>
            <person name="Andrzejewski T.M."/>
            <person name="Davidsen T.M."/>
            <person name="Wayne K.J."/>
            <person name="Tettelin H."/>
            <person name="Glass J.I."/>
            <person name="Rusch D."/>
            <person name="Podicherti R."/>
            <person name="Tsui H.-C.T."/>
            <person name="Winkler M.E."/>
        </authorList>
    </citation>
    <scope>NUCLEOTIDE SEQUENCE</scope>
</reference>
<accession>A0A381WI23</accession>
<proteinExistence type="predicted"/>